<name>A0A402C2U2_RHOWR</name>
<organism evidence="1 2">
    <name type="scientific">Rhodococcus wratislaviensis</name>
    <name type="common">Tsukamurella wratislaviensis</name>
    <dbReference type="NCBI Taxonomy" id="44752"/>
    <lineage>
        <taxon>Bacteria</taxon>
        <taxon>Bacillati</taxon>
        <taxon>Actinomycetota</taxon>
        <taxon>Actinomycetes</taxon>
        <taxon>Mycobacteriales</taxon>
        <taxon>Nocardiaceae</taxon>
        <taxon>Rhodococcus</taxon>
    </lineage>
</organism>
<sequence length="39" mass="4770">MERFLRLRPMPARCAEIMMMDPYTWLIGFCQCRHHFHGS</sequence>
<gene>
    <name evidence="1" type="ORF">Rhow_000771</name>
</gene>
<evidence type="ECO:0000313" key="1">
    <source>
        <dbReference type="EMBL" id="GCE37887.1"/>
    </source>
</evidence>
<accession>A0A402C2U2</accession>
<reference evidence="1 2" key="1">
    <citation type="submission" date="2018-11" db="EMBL/GenBank/DDBJ databases">
        <title>Microbial catabolism of amino acid.</title>
        <authorList>
            <person name="Hibi M."/>
            <person name="Ogawa J."/>
        </authorList>
    </citation>
    <scope>NUCLEOTIDE SEQUENCE [LARGE SCALE GENOMIC DNA]</scope>
    <source>
        <strain evidence="1 2">C31-06</strain>
    </source>
</reference>
<comment type="caution">
    <text evidence="1">The sequence shown here is derived from an EMBL/GenBank/DDBJ whole genome shotgun (WGS) entry which is preliminary data.</text>
</comment>
<dbReference type="Proteomes" id="UP000287519">
    <property type="component" value="Unassembled WGS sequence"/>
</dbReference>
<dbReference type="AlphaFoldDB" id="A0A402C2U2"/>
<evidence type="ECO:0000313" key="2">
    <source>
        <dbReference type="Proteomes" id="UP000287519"/>
    </source>
</evidence>
<proteinExistence type="predicted"/>
<dbReference type="EMBL" id="BHYM01000013">
    <property type="protein sequence ID" value="GCE37887.1"/>
    <property type="molecule type" value="Genomic_DNA"/>
</dbReference>
<protein>
    <submittedName>
        <fullName evidence="1">Uncharacterized protein</fullName>
    </submittedName>
</protein>
<keyword evidence="2" id="KW-1185">Reference proteome</keyword>